<dbReference type="InterPro" id="IPR015421">
    <property type="entry name" value="PyrdxlP-dep_Trfase_major"/>
</dbReference>
<dbReference type="PANTHER" id="PTHR32328:SF0">
    <property type="entry name" value="L-SERYL-TRNA(SEC) SELENIUM TRANSFERASE"/>
    <property type="match status" value="1"/>
</dbReference>
<dbReference type="EMBL" id="CP002467">
    <property type="protein sequence ID" value="ADV81661.1"/>
    <property type="molecule type" value="Genomic_DNA"/>
</dbReference>
<dbReference type="STRING" id="401053.AciPR4_0828"/>
<dbReference type="HOGENOM" id="CLU_040896_1_1_0"/>
<accession>E8V721</accession>
<dbReference type="AlphaFoldDB" id="E8V721"/>
<evidence type="ECO:0000313" key="4">
    <source>
        <dbReference type="EMBL" id="ADV81661.1"/>
    </source>
</evidence>
<sequence length="542" mass="58177">MIQKGNIMSLFRNASWSRRDLLKQTGMLSAAAATAPLSAAAATMAKPTGPDHVTMTSTDADNLFTRIGVRPIVNARGTYTIISGSQSLPEVKKAMFEASHYYVQMDEMMAGVGAEIAKLMGAPSAIVTCGCEAAIALATVACIAGTDPERSQSLPYVKGRNQVIIPTYSRNQYDFGVRMSGPEIVEVDTEDQLRAKMSEHTAMIYIISGPRAFQEPLSIKTVCAIAKEKNVPVFVDAAAEEPLVPNIHLAAGATFVAYSGGKCMRGPQAAGVLLGPSDLTRAAFWNAAPHHNWGRALKVGKEEAMGMLAAVQQWYKRDHDAEQKQWLAWDNYIIDALKGIPSLTSKINMPDADLSNRAPTIDIMWDAEQVGITGTELVEMLDKGSPRILVAGGSGHRPDMMQSSVGIMPYMMQPGDYKIVAAALSKYLRNPGKHANPPVPTGTLANVAGTWNVTVNFTRGTGQQQFVLTQDEASISGEQNGELFKAQMRGKVVADHVTLMSSMNANYSNIPWTFTGVVSGSTMSGDVRMGEYGAATFTASKA</sequence>
<name>E8V721_TERSS</name>
<evidence type="ECO:0000256" key="3">
    <source>
        <dbReference type="RuleBase" id="RU362118"/>
    </source>
</evidence>
<dbReference type="Proteomes" id="UP000006844">
    <property type="component" value="Chromosome"/>
</dbReference>
<keyword evidence="5" id="KW-1185">Reference proteome</keyword>
<dbReference type="GO" id="GO:0030170">
    <property type="term" value="F:pyridoxal phosphate binding"/>
    <property type="evidence" value="ECO:0007669"/>
    <property type="project" value="InterPro"/>
</dbReference>
<comment type="cofactor">
    <cofactor evidence="1 3">
        <name>pyridoxal 5'-phosphate</name>
        <dbReference type="ChEBI" id="CHEBI:597326"/>
    </cofactor>
</comment>
<dbReference type="InterPro" id="IPR015424">
    <property type="entry name" value="PyrdxlP-dep_Trfase"/>
</dbReference>
<dbReference type="InterPro" id="IPR000277">
    <property type="entry name" value="Cys/Met-Metab_PyrdxlP-dep_enz"/>
</dbReference>
<dbReference type="eggNOG" id="COG0520">
    <property type="taxonomic scope" value="Bacteria"/>
</dbReference>
<evidence type="ECO:0000256" key="1">
    <source>
        <dbReference type="ARBA" id="ARBA00001933"/>
    </source>
</evidence>
<dbReference type="SUPFAM" id="SSF53383">
    <property type="entry name" value="PLP-dependent transferases"/>
    <property type="match status" value="1"/>
</dbReference>
<dbReference type="KEGG" id="tsa:AciPR4_0828"/>
<reference evidence="4 5" key="1">
    <citation type="journal article" date="2012" name="Stand. Genomic Sci.">
        <title>Complete genome sequence of Terriglobus saanensis type strain SP1PR4(T), an Acidobacteria from tundra soil.</title>
        <authorList>
            <person name="Rawat S.R."/>
            <person name="Mannisto M.K."/>
            <person name="Starovoytov V."/>
            <person name="Goodwin L."/>
            <person name="Nolan M."/>
            <person name="Hauser L."/>
            <person name="Land M."/>
            <person name="Davenport K.W."/>
            <person name="Woyke T."/>
            <person name="Haggblom M.M."/>
        </authorList>
    </citation>
    <scope>NUCLEOTIDE SEQUENCE</scope>
    <source>
        <strain evidence="5">ATCC BAA-1853 / DSM 23119 / SP1PR4</strain>
    </source>
</reference>
<keyword evidence="2 3" id="KW-0663">Pyridoxal phosphate</keyword>
<proteinExistence type="inferred from homology"/>
<evidence type="ECO:0000313" key="5">
    <source>
        <dbReference type="Proteomes" id="UP000006844"/>
    </source>
</evidence>
<dbReference type="PROSITE" id="PS51318">
    <property type="entry name" value="TAT"/>
    <property type="match status" value="1"/>
</dbReference>
<dbReference type="GO" id="GO:0019346">
    <property type="term" value="P:transsulfuration"/>
    <property type="evidence" value="ECO:0007669"/>
    <property type="project" value="InterPro"/>
</dbReference>
<dbReference type="GO" id="GO:0004125">
    <property type="term" value="F:L-seryl-tRNA(Sec) selenium transferase activity"/>
    <property type="evidence" value="ECO:0007669"/>
    <property type="project" value="TreeGrafter"/>
</dbReference>
<evidence type="ECO:0000256" key="2">
    <source>
        <dbReference type="ARBA" id="ARBA00022898"/>
    </source>
</evidence>
<dbReference type="PANTHER" id="PTHR32328">
    <property type="entry name" value="L-SERYL-TRNA(SEC) SELENIUM TRANSFERASE"/>
    <property type="match status" value="1"/>
</dbReference>
<organism evidence="4 5">
    <name type="scientific">Terriglobus saanensis (strain ATCC BAA-1853 / DSM 23119 / SP1PR4)</name>
    <dbReference type="NCBI Taxonomy" id="401053"/>
    <lineage>
        <taxon>Bacteria</taxon>
        <taxon>Pseudomonadati</taxon>
        <taxon>Acidobacteriota</taxon>
        <taxon>Terriglobia</taxon>
        <taxon>Terriglobales</taxon>
        <taxon>Acidobacteriaceae</taxon>
        <taxon>Terriglobus</taxon>
    </lineage>
</organism>
<protein>
    <submittedName>
        <fullName evidence="4">Cys/Met metabolism pyridoxal-phosphate-dependent protein</fullName>
    </submittedName>
</protein>
<comment type="similarity">
    <text evidence="3">Belongs to the trans-sulfuration enzymes family.</text>
</comment>
<dbReference type="Gene3D" id="3.40.640.10">
    <property type="entry name" value="Type I PLP-dependent aspartate aminotransferase-like (Major domain)"/>
    <property type="match status" value="1"/>
</dbReference>
<gene>
    <name evidence="4" type="ordered locus">AciPR4_0828</name>
</gene>
<dbReference type="Pfam" id="PF01053">
    <property type="entry name" value="Cys_Met_Meta_PP"/>
    <property type="match status" value="1"/>
</dbReference>
<dbReference type="InterPro" id="IPR006311">
    <property type="entry name" value="TAT_signal"/>
</dbReference>